<evidence type="ECO:0000256" key="6">
    <source>
        <dbReference type="ARBA" id="ARBA00022989"/>
    </source>
</evidence>
<evidence type="ECO:0000256" key="1">
    <source>
        <dbReference type="ARBA" id="ARBA00004651"/>
    </source>
</evidence>
<feature type="transmembrane region" description="Helical" evidence="8">
    <location>
        <begin position="227"/>
        <end position="247"/>
    </location>
</feature>
<evidence type="ECO:0000256" key="5">
    <source>
        <dbReference type="ARBA" id="ARBA00022692"/>
    </source>
</evidence>
<keyword evidence="5 8" id="KW-0812">Transmembrane</keyword>
<dbReference type="Proteomes" id="UP000193083">
    <property type="component" value="Unassembled WGS sequence"/>
</dbReference>
<evidence type="ECO:0000256" key="4">
    <source>
        <dbReference type="ARBA" id="ARBA00022475"/>
    </source>
</evidence>
<accession>A0A1X7PCT8</accession>
<dbReference type="Pfam" id="PF01925">
    <property type="entry name" value="TauE"/>
    <property type="match status" value="1"/>
</dbReference>
<dbReference type="PANTHER" id="PTHR30269">
    <property type="entry name" value="TRANSMEMBRANE PROTEIN YFCA"/>
    <property type="match status" value="1"/>
</dbReference>
<dbReference type="OrthoDB" id="8421744at2"/>
<evidence type="ECO:0000313" key="10">
    <source>
        <dbReference type="Proteomes" id="UP000193083"/>
    </source>
</evidence>
<dbReference type="GO" id="GO:0005886">
    <property type="term" value="C:plasma membrane"/>
    <property type="evidence" value="ECO:0007669"/>
    <property type="project" value="UniProtKB-SubCell"/>
</dbReference>
<dbReference type="InterPro" id="IPR052017">
    <property type="entry name" value="TSUP"/>
</dbReference>
<evidence type="ECO:0000256" key="2">
    <source>
        <dbReference type="ARBA" id="ARBA00009142"/>
    </source>
</evidence>
<dbReference type="PANTHER" id="PTHR30269:SF37">
    <property type="entry name" value="MEMBRANE TRANSPORTER PROTEIN"/>
    <property type="match status" value="1"/>
</dbReference>
<dbReference type="InterPro" id="IPR002781">
    <property type="entry name" value="TM_pro_TauE-like"/>
</dbReference>
<keyword evidence="3" id="KW-0813">Transport</keyword>
<organism evidence="9 10">
    <name type="scientific">Mesorhizobium australicum</name>
    <dbReference type="NCBI Taxonomy" id="536018"/>
    <lineage>
        <taxon>Bacteria</taxon>
        <taxon>Pseudomonadati</taxon>
        <taxon>Pseudomonadota</taxon>
        <taxon>Alphaproteobacteria</taxon>
        <taxon>Hyphomicrobiales</taxon>
        <taxon>Phyllobacteriaceae</taxon>
        <taxon>Mesorhizobium</taxon>
    </lineage>
</organism>
<evidence type="ECO:0000256" key="7">
    <source>
        <dbReference type="ARBA" id="ARBA00023136"/>
    </source>
</evidence>
<evidence type="ECO:0000256" key="3">
    <source>
        <dbReference type="ARBA" id="ARBA00022448"/>
    </source>
</evidence>
<feature type="transmembrane region" description="Helical" evidence="8">
    <location>
        <begin position="96"/>
        <end position="115"/>
    </location>
</feature>
<dbReference type="EMBL" id="FXBL01000004">
    <property type="protein sequence ID" value="SMH48103.1"/>
    <property type="molecule type" value="Genomic_DNA"/>
</dbReference>
<keyword evidence="6 8" id="KW-1133">Transmembrane helix</keyword>
<keyword evidence="10" id="KW-1185">Reference proteome</keyword>
<feature type="transmembrane region" description="Helical" evidence="8">
    <location>
        <begin position="68"/>
        <end position="90"/>
    </location>
</feature>
<feature type="transmembrane region" description="Helical" evidence="8">
    <location>
        <begin position="166"/>
        <end position="185"/>
    </location>
</feature>
<dbReference type="AlphaFoldDB" id="A0A1X7PCT8"/>
<dbReference type="RefSeq" id="WP_085465469.1">
    <property type="nucleotide sequence ID" value="NZ_FXBL01000004.1"/>
</dbReference>
<feature type="transmembrane region" description="Helical" evidence="8">
    <location>
        <begin position="33"/>
        <end position="56"/>
    </location>
</feature>
<feature type="transmembrane region" description="Helical" evidence="8">
    <location>
        <begin position="127"/>
        <end position="146"/>
    </location>
</feature>
<proteinExistence type="inferred from homology"/>
<reference evidence="9 10" key="1">
    <citation type="submission" date="2017-04" db="EMBL/GenBank/DDBJ databases">
        <authorList>
            <person name="Afonso C.L."/>
            <person name="Miller P.J."/>
            <person name="Scott M.A."/>
            <person name="Spackman E."/>
            <person name="Goraichik I."/>
            <person name="Dimitrov K.M."/>
            <person name="Suarez D.L."/>
            <person name="Swayne D.E."/>
        </authorList>
    </citation>
    <scope>NUCLEOTIDE SEQUENCE [LARGE SCALE GENOMIC DNA]</scope>
    <source>
        <strain evidence="9 10">B5P</strain>
    </source>
</reference>
<sequence length="248" mass="26075">MDWTTAVVLTGAAAAGFAQGVSGFAFSLVSLSIWVWAISPQIAAPMAVFGSLAGQLVTLPWVWRGFDLALLMPLVIGGLMGVPLGIFLLHWLDPNLFKLALGIFLLIYCPLALLLPHDFKLRAGGRLADGAAGFIGGVMGGLSGASGPIPTLWTTLRGFAKETQRGVLQAFNIAMHVATLSGYALSGTINQETLRMFALIAPALAVPAILGVQVFRRMPTPAFRRLVLLLLFLSGIVLFSGSVGAFLG</sequence>
<protein>
    <recommendedName>
        <fullName evidence="8">Probable membrane transporter protein</fullName>
    </recommendedName>
</protein>
<name>A0A1X7PCT8_9HYPH</name>
<keyword evidence="7 8" id="KW-0472">Membrane</keyword>
<comment type="similarity">
    <text evidence="2 8">Belongs to the 4-toluene sulfonate uptake permease (TSUP) (TC 2.A.102) family.</text>
</comment>
<comment type="subcellular location">
    <subcellularLocation>
        <location evidence="1 8">Cell membrane</location>
        <topology evidence="1 8">Multi-pass membrane protein</topology>
    </subcellularLocation>
</comment>
<evidence type="ECO:0000313" key="9">
    <source>
        <dbReference type="EMBL" id="SMH48103.1"/>
    </source>
</evidence>
<evidence type="ECO:0000256" key="8">
    <source>
        <dbReference type="RuleBase" id="RU363041"/>
    </source>
</evidence>
<gene>
    <name evidence="9" type="ORF">SAMN02982922_3678</name>
</gene>
<feature type="transmembrane region" description="Helical" evidence="8">
    <location>
        <begin position="197"/>
        <end position="215"/>
    </location>
</feature>
<keyword evidence="4 8" id="KW-1003">Cell membrane</keyword>